<evidence type="ECO:0000259" key="1">
    <source>
        <dbReference type="Pfam" id="PF02538"/>
    </source>
</evidence>
<accession>W4LP28</accession>
<reference evidence="2 3" key="1">
    <citation type="journal article" date="2014" name="Nature">
        <title>An environmental bacterial taxon with a large and distinct metabolic repertoire.</title>
        <authorList>
            <person name="Wilson M.C."/>
            <person name="Mori T."/>
            <person name="Ruckert C."/>
            <person name="Uria A.R."/>
            <person name="Helf M.J."/>
            <person name="Takada K."/>
            <person name="Gernert C."/>
            <person name="Steffens U.A."/>
            <person name="Heycke N."/>
            <person name="Schmitt S."/>
            <person name="Rinke C."/>
            <person name="Helfrich E.J."/>
            <person name="Brachmann A.O."/>
            <person name="Gurgui C."/>
            <person name="Wakimoto T."/>
            <person name="Kracht M."/>
            <person name="Crusemann M."/>
            <person name="Hentschel U."/>
            <person name="Abe I."/>
            <person name="Matsunaga S."/>
            <person name="Kalinowski J."/>
            <person name="Takeyama H."/>
            <person name="Piel J."/>
        </authorList>
    </citation>
    <scope>NUCLEOTIDE SEQUENCE [LARGE SCALE GENOMIC DNA]</scope>
    <source>
        <strain evidence="3">TSY2</strain>
    </source>
</reference>
<dbReference type="GO" id="GO:0005829">
    <property type="term" value="C:cytosol"/>
    <property type="evidence" value="ECO:0007669"/>
    <property type="project" value="TreeGrafter"/>
</dbReference>
<proteinExistence type="predicted"/>
<dbReference type="InterPro" id="IPR045079">
    <property type="entry name" value="Oxoprolinase-like"/>
</dbReference>
<protein>
    <submittedName>
        <fullName evidence="2">5-oxoprolinase</fullName>
    </submittedName>
</protein>
<evidence type="ECO:0000313" key="2">
    <source>
        <dbReference type="EMBL" id="ETW99485.1"/>
    </source>
</evidence>
<dbReference type="Proteomes" id="UP000019140">
    <property type="component" value="Unassembled WGS sequence"/>
</dbReference>
<sequence length="527" mass="57280">MNYDPIRLEVFRNLLRGISEEMGVTLCRTAFSPNIKERRDFSCALFDGEGHIIAQAAHIPVHLGAMPMSVRHAIDNVDMAPGDGVLVNDPYGGGSHLPDITLVTPVFLEGQAKPAFFTANRAHHADVGGMTPGSMPLSTEVFQEGIRIPPIRLIVDGQIQHDLLQLLLANVRTPREREGDLTAQIAANRTGERRLRETVAKYGLDEVLTYCTELQAYSERMTRHVIADIPDGDYTFEDVMDNDGILPGPVLIKVTIRVRGDEVEIDFTGSDAQVRGSVNANFAITMSAVYYCVRTLSKEPFPFNHGCLVPVNIKAEAGSVVNCEFPSAVAGGNVETSQRIVDVVLGAFQRAVPGRVAAACSGSMNNVTVGGFDPRRGEHYTYYETIAGGTGGRPGLPGMHATHSHMTNTLNTPIEALEYAYPLRVSRYAIRRKSGGQGAYNGGDGVVRELEFLGDAQVTRLSDRREYPPYGLEGGESAKTGENLLIHNKRRRKLPSKFNMQVEAGDRLVISTPGGGGYGSREPDAES</sequence>
<dbReference type="HOGENOM" id="CLU_020413_1_0_7"/>
<dbReference type="PATRIC" id="fig|1429439.4.peg.6859"/>
<dbReference type="PANTHER" id="PTHR11365">
    <property type="entry name" value="5-OXOPROLINASE RELATED"/>
    <property type="match status" value="1"/>
</dbReference>
<dbReference type="PANTHER" id="PTHR11365:SF23">
    <property type="entry name" value="HYPOTHETICAL 5-OXOPROLINASE (EUROFUNG)-RELATED"/>
    <property type="match status" value="1"/>
</dbReference>
<comment type="caution">
    <text evidence="2">The sequence shown here is derived from an EMBL/GenBank/DDBJ whole genome shotgun (WGS) entry which is preliminary data.</text>
</comment>
<keyword evidence="3" id="KW-1185">Reference proteome</keyword>
<name>W4LP28_9BACT</name>
<dbReference type="AlphaFoldDB" id="W4LP28"/>
<organism evidence="2 3">
    <name type="scientific">Candidatus Entotheonella gemina</name>
    <dbReference type="NCBI Taxonomy" id="1429439"/>
    <lineage>
        <taxon>Bacteria</taxon>
        <taxon>Pseudomonadati</taxon>
        <taxon>Nitrospinota/Tectimicrobiota group</taxon>
        <taxon>Candidatus Tectimicrobiota</taxon>
        <taxon>Candidatus Entotheonellia</taxon>
        <taxon>Candidatus Entotheonellales</taxon>
        <taxon>Candidatus Entotheonellaceae</taxon>
        <taxon>Candidatus Entotheonella</taxon>
    </lineage>
</organism>
<gene>
    <name evidence="2" type="ORF">ETSY2_40770</name>
</gene>
<dbReference type="GO" id="GO:0006749">
    <property type="term" value="P:glutathione metabolic process"/>
    <property type="evidence" value="ECO:0007669"/>
    <property type="project" value="TreeGrafter"/>
</dbReference>
<feature type="domain" description="Hydantoinase B/oxoprolinase" evidence="1">
    <location>
        <begin position="4"/>
        <end position="520"/>
    </location>
</feature>
<dbReference type="InterPro" id="IPR003692">
    <property type="entry name" value="Hydantoinase_B"/>
</dbReference>
<dbReference type="Pfam" id="PF02538">
    <property type="entry name" value="Hydantoinase_B"/>
    <property type="match status" value="1"/>
</dbReference>
<evidence type="ECO:0000313" key="3">
    <source>
        <dbReference type="Proteomes" id="UP000019140"/>
    </source>
</evidence>
<dbReference type="EMBL" id="AZHX01001831">
    <property type="protein sequence ID" value="ETW99485.1"/>
    <property type="molecule type" value="Genomic_DNA"/>
</dbReference>
<dbReference type="GO" id="GO:0017168">
    <property type="term" value="F:5-oxoprolinase (ATP-hydrolyzing) activity"/>
    <property type="evidence" value="ECO:0007669"/>
    <property type="project" value="TreeGrafter"/>
</dbReference>